<dbReference type="Proteomes" id="UP000651475">
    <property type="component" value="Unassembled WGS sequence"/>
</dbReference>
<dbReference type="RefSeq" id="WP_186930917.1">
    <property type="nucleotide sequence ID" value="NZ_JACOOJ010000035.1"/>
</dbReference>
<comment type="caution">
    <text evidence="2">The sequence shown here is derived from an EMBL/GenBank/DDBJ whole genome shotgun (WGS) entry which is preliminary data.</text>
</comment>
<evidence type="ECO:0000313" key="3">
    <source>
        <dbReference type="Proteomes" id="UP000651475"/>
    </source>
</evidence>
<feature type="compositionally biased region" description="Basic and acidic residues" evidence="1">
    <location>
        <begin position="247"/>
        <end position="265"/>
    </location>
</feature>
<evidence type="ECO:0000256" key="1">
    <source>
        <dbReference type="SAM" id="MobiDB-lite"/>
    </source>
</evidence>
<reference evidence="2 3" key="1">
    <citation type="submission" date="2020-08" db="EMBL/GenBank/DDBJ databases">
        <title>Genome public.</title>
        <authorList>
            <person name="Liu C."/>
            <person name="Sun Q."/>
        </authorList>
    </citation>
    <scope>NUCLEOTIDE SEQUENCE [LARGE SCALE GENOMIC DNA]</scope>
    <source>
        <strain evidence="2 3">NSJ-79</strain>
    </source>
</reference>
<keyword evidence="3" id="KW-1185">Reference proteome</keyword>
<dbReference type="EMBL" id="JACOOJ010000035">
    <property type="protein sequence ID" value="MBC5634300.1"/>
    <property type="molecule type" value="Genomic_DNA"/>
</dbReference>
<dbReference type="InterPro" id="IPR046228">
    <property type="entry name" value="DUF6261"/>
</dbReference>
<evidence type="ECO:0000313" key="2">
    <source>
        <dbReference type="EMBL" id="MBC5634300.1"/>
    </source>
</evidence>
<name>A0ABR7DS91_9BACT</name>
<accession>A0ABR7DS91</accession>
<proteinExistence type="predicted"/>
<dbReference type="Pfam" id="PF19775">
    <property type="entry name" value="DUF6261"/>
    <property type="match status" value="1"/>
</dbReference>
<organism evidence="2 3">
    <name type="scientific">Parabacteroides hominis</name>
    <dbReference type="NCBI Taxonomy" id="2763057"/>
    <lineage>
        <taxon>Bacteria</taxon>
        <taxon>Pseudomonadati</taxon>
        <taxon>Bacteroidota</taxon>
        <taxon>Bacteroidia</taxon>
        <taxon>Bacteroidales</taxon>
        <taxon>Tannerellaceae</taxon>
        <taxon>Parabacteroides</taxon>
    </lineage>
</organism>
<protein>
    <submittedName>
        <fullName evidence="2">Uncharacterized protein</fullName>
    </submittedName>
</protein>
<sequence>MARVQTFPKSKLKLAELQAVGHAIENQILSANTDVTEFKSQFDEYQSALAVFDSSLLKLTKSNWTSVMKELKTKRTKLRSNAFSNIRSLANCTDEEIKEPAVALLPLIDRYKYVYKKTFNDQTGHTTKLISEVESDTFKPHVEKLKLTKWFADIKTVNNECAEAFSKRKEEQSLRNQPVKTPVSRAAFNRAYDALVIRLNSLAEINGDEDYIRLFSWWNELIDSYRISISLRSGKGKGGKTDNGSSSKHDPNSGGNKQDERPGEL</sequence>
<gene>
    <name evidence="2" type="ORF">H8S65_16270</name>
</gene>
<feature type="region of interest" description="Disordered" evidence="1">
    <location>
        <begin position="232"/>
        <end position="265"/>
    </location>
</feature>